<sequence length="161" mass="17858">MKTETFQIKRDHFVIRGKLLLTEKEVSDIVIISLGLGTGISAASSFYEAEKICQTNKNVLIFDFMGGSSVSQSDGKTTEMSTLTEVKDLECVVNSVISDDRFDNKAITLLGFSQGGLVSALVAARHPEAIQKLIFFIRPFQYLILSKKCHITSLLFSCQKR</sequence>
<feature type="domain" description="AB hydrolase-1" evidence="1">
    <location>
        <begin position="57"/>
        <end position="135"/>
    </location>
</feature>
<dbReference type="Pfam" id="PF00561">
    <property type="entry name" value="Abhydrolase_1"/>
    <property type="match status" value="1"/>
</dbReference>
<dbReference type="Gene3D" id="3.40.50.1820">
    <property type="entry name" value="alpha/beta hydrolase"/>
    <property type="match status" value="1"/>
</dbReference>
<dbReference type="EMBL" id="WERV01000003">
    <property type="protein sequence ID" value="MDV7714926.1"/>
    <property type="molecule type" value="Genomic_DNA"/>
</dbReference>
<protein>
    <submittedName>
        <fullName evidence="2">Alpha/beta fold hydrolase</fullName>
    </submittedName>
</protein>
<evidence type="ECO:0000259" key="1">
    <source>
        <dbReference type="Pfam" id="PF00561"/>
    </source>
</evidence>
<dbReference type="InterPro" id="IPR029058">
    <property type="entry name" value="AB_hydrolase_fold"/>
</dbReference>
<dbReference type="InterPro" id="IPR000073">
    <property type="entry name" value="AB_hydrolase_1"/>
</dbReference>
<evidence type="ECO:0000313" key="3">
    <source>
        <dbReference type="Proteomes" id="UP001281024"/>
    </source>
</evidence>
<dbReference type="AlphaFoldDB" id="A0AAJ2P3G0"/>
<dbReference type="SUPFAM" id="SSF53474">
    <property type="entry name" value="alpha/beta-Hydrolases"/>
    <property type="match status" value="1"/>
</dbReference>
<reference evidence="2" key="1">
    <citation type="submission" date="2019-10" db="EMBL/GenBank/DDBJ databases">
        <title>Malate fermentation in French cider.</title>
        <authorList>
            <person name="Cousin F.J."/>
            <person name="Medina Fernandez S."/>
            <person name="Misery B."/>
            <person name="Laplace J.-M."/>
            <person name="Cretenet M."/>
        </authorList>
    </citation>
    <scope>NUCLEOTIDE SEQUENCE</scope>
    <source>
        <strain evidence="2">UCMA15129</strain>
    </source>
</reference>
<gene>
    <name evidence="2" type="ORF">GA838_03945</name>
</gene>
<evidence type="ECO:0000313" key="2">
    <source>
        <dbReference type="EMBL" id="MDV7714926.1"/>
    </source>
</evidence>
<keyword evidence="2" id="KW-0378">Hydrolase</keyword>
<comment type="caution">
    <text evidence="2">The sequence shown here is derived from an EMBL/GenBank/DDBJ whole genome shotgun (WGS) entry which is preliminary data.</text>
</comment>
<proteinExistence type="predicted"/>
<accession>A0AAJ2P3G0</accession>
<name>A0AAJ2P3G0_OENOE</name>
<dbReference type="RefSeq" id="WP_050490019.1">
    <property type="nucleotide sequence ID" value="NZ_CP087569.1"/>
</dbReference>
<organism evidence="2 3">
    <name type="scientific">Oenococcus oeni</name>
    <name type="common">Leuconostoc oenos</name>
    <dbReference type="NCBI Taxonomy" id="1247"/>
    <lineage>
        <taxon>Bacteria</taxon>
        <taxon>Bacillati</taxon>
        <taxon>Bacillota</taxon>
        <taxon>Bacilli</taxon>
        <taxon>Lactobacillales</taxon>
        <taxon>Lactobacillaceae</taxon>
        <taxon>Oenococcus</taxon>
    </lineage>
</organism>
<dbReference type="Proteomes" id="UP001281024">
    <property type="component" value="Unassembled WGS sequence"/>
</dbReference>
<dbReference type="GO" id="GO:0016787">
    <property type="term" value="F:hydrolase activity"/>
    <property type="evidence" value="ECO:0007669"/>
    <property type="project" value="UniProtKB-KW"/>
</dbReference>